<dbReference type="InterPro" id="IPR002641">
    <property type="entry name" value="PNPLA_dom"/>
</dbReference>
<evidence type="ECO:0000256" key="4">
    <source>
        <dbReference type="PROSITE-ProRule" id="PRU01161"/>
    </source>
</evidence>
<evidence type="ECO:0000256" key="2">
    <source>
        <dbReference type="ARBA" id="ARBA00022963"/>
    </source>
</evidence>
<sequence>MEIKLDLSKEYAIALEGGGAKGAYEIGVWQAFEEVGVKYCAVSGSSVGALNGALMAMRDLDKAVHLWENLTFSQIIDVDDVQMKAFFDKEMRWNEWPSFLLDMAKVIKNRGFDAEPLRNLLEEVVDEEKIRQSDVNFYLVTYSLTDKKELDLEAAALPKGTIHDMLLASAYFPAFKREPLSGKFYADGSIKNVVPLNSLVERGYKDIIVIRIFGVGYEKKVKIPEGVNVTVVAPREKLGGILQFDGEQTKKDMTLGYFDGMRLLYGLAGEKYYIDRKWSEEKAYAMLRAMIQWENVNGKQLLNLREINEEILPKMAKRLHVKGGYYELCLRMLEEKAEAFGITPFVIRTEEELLWEIAQMKKNK</sequence>
<protein>
    <submittedName>
        <fullName evidence="6">NTE family protein</fullName>
    </submittedName>
</protein>
<keyword evidence="3 4" id="KW-0443">Lipid metabolism</keyword>
<dbReference type="InterPro" id="IPR050301">
    <property type="entry name" value="NTE"/>
</dbReference>
<organism evidence="6 7">
    <name type="scientific">Anaerotignum lactatifermentans DSM 14214</name>
    <dbReference type="NCBI Taxonomy" id="1121323"/>
    <lineage>
        <taxon>Bacteria</taxon>
        <taxon>Bacillati</taxon>
        <taxon>Bacillota</taxon>
        <taxon>Clostridia</taxon>
        <taxon>Lachnospirales</taxon>
        <taxon>Anaerotignaceae</taxon>
        <taxon>Anaerotignum</taxon>
    </lineage>
</organism>
<dbReference type="Pfam" id="PF01734">
    <property type="entry name" value="Patatin"/>
    <property type="match status" value="1"/>
</dbReference>
<dbReference type="CDD" id="cd07209">
    <property type="entry name" value="Pat_hypo_Ecoli_Z1214_like"/>
    <property type="match status" value="1"/>
</dbReference>
<dbReference type="GO" id="GO:0016787">
    <property type="term" value="F:hydrolase activity"/>
    <property type="evidence" value="ECO:0007669"/>
    <property type="project" value="UniProtKB-UniRule"/>
</dbReference>
<accession>A0A1M6ZCQ2</accession>
<dbReference type="InterPro" id="IPR016035">
    <property type="entry name" value="Acyl_Trfase/lysoPLipase"/>
</dbReference>
<reference evidence="6 7" key="1">
    <citation type="submission" date="2016-11" db="EMBL/GenBank/DDBJ databases">
        <authorList>
            <person name="Jaros S."/>
            <person name="Januszkiewicz K."/>
            <person name="Wedrychowicz H."/>
        </authorList>
    </citation>
    <scope>NUCLEOTIDE SEQUENCE [LARGE SCALE GENOMIC DNA]</scope>
    <source>
        <strain evidence="6 7">DSM 14214</strain>
    </source>
</reference>
<dbReference type="Proteomes" id="UP000183975">
    <property type="component" value="Unassembled WGS sequence"/>
</dbReference>
<feature type="active site" description="Nucleophile" evidence="4">
    <location>
        <position position="46"/>
    </location>
</feature>
<dbReference type="Gene3D" id="3.40.1090.10">
    <property type="entry name" value="Cytosolic phospholipase A2 catalytic domain"/>
    <property type="match status" value="1"/>
</dbReference>
<gene>
    <name evidence="6" type="ORF">SAMN02745138_03193</name>
</gene>
<evidence type="ECO:0000313" key="6">
    <source>
        <dbReference type="EMBL" id="SHL28262.1"/>
    </source>
</evidence>
<dbReference type="RefSeq" id="WP_072853421.1">
    <property type="nucleotide sequence ID" value="NZ_FRAH01000087.1"/>
</dbReference>
<dbReference type="EMBL" id="FRAH01000087">
    <property type="protein sequence ID" value="SHL28262.1"/>
    <property type="molecule type" value="Genomic_DNA"/>
</dbReference>
<dbReference type="PANTHER" id="PTHR14226">
    <property type="entry name" value="NEUROPATHY TARGET ESTERASE/SWISS CHEESE D.MELANOGASTER"/>
    <property type="match status" value="1"/>
</dbReference>
<evidence type="ECO:0000259" key="5">
    <source>
        <dbReference type="PROSITE" id="PS51635"/>
    </source>
</evidence>
<evidence type="ECO:0000256" key="1">
    <source>
        <dbReference type="ARBA" id="ARBA00022801"/>
    </source>
</evidence>
<keyword evidence="1 4" id="KW-0378">Hydrolase</keyword>
<dbReference type="AlphaFoldDB" id="A0A1M6ZCQ2"/>
<proteinExistence type="predicted"/>
<feature type="domain" description="PNPLA" evidence="5">
    <location>
        <begin position="13"/>
        <end position="200"/>
    </location>
</feature>
<dbReference type="SUPFAM" id="SSF52151">
    <property type="entry name" value="FabD/lysophospholipase-like"/>
    <property type="match status" value="1"/>
</dbReference>
<feature type="active site" description="Proton acceptor" evidence="4">
    <location>
        <position position="187"/>
    </location>
</feature>
<feature type="short sequence motif" description="GXSXG" evidence="4">
    <location>
        <begin position="44"/>
        <end position="48"/>
    </location>
</feature>
<dbReference type="PANTHER" id="PTHR14226:SF29">
    <property type="entry name" value="NEUROPATHY TARGET ESTERASE SWS"/>
    <property type="match status" value="1"/>
</dbReference>
<dbReference type="OrthoDB" id="9770965at2"/>
<feature type="short sequence motif" description="GXGXXG" evidence="4">
    <location>
        <begin position="17"/>
        <end position="22"/>
    </location>
</feature>
<evidence type="ECO:0000256" key="3">
    <source>
        <dbReference type="ARBA" id="ARBA00023098"/>
    </source>
</evidence>
<dbReference type="GO" id="GO:0016042">
    <property type="term" value="P:lipid catabolic process"/>
    <property type="evidence" value="ECO:0007669"/>
    <property type="project" value="UniProtKB-UniRule"/>
</dbReference>
<comment type="caution">
    <text evidence="4">Lacks conserved residue(s) required for the propagation of feature annotation.</text>
</comment>
<keyword evidence="2 4" id="KW-0442">Lipid degradation</keyword>
<dbReference type="PROSITE" id="PS51635">
    <property type="entry name" value="PNPLA"/>
    <property type="match status" value="1"/>
</dbReference>
<evidence type="ECO:0000313" key="7">
    <source>
        <dbReference type="Proteomes" id="UP000183975"/>
    </source>
</evidence>
<keyword evidence="7" id="KW-1185">Reference proteome</keyword>
<name>A0A1M6ZCQ2_9FIRM</name>